<reference evidence="1 2" key="1">
    <citation type="submission" date="2018-10" db="EMBL/GenBank/DDBJ databases">
        <title>Genomic Encyclopedia of Archaeal and Bacterial Type Strains, Phase II (KMG-II): from individual species to whole genera.</title>
        <authorList>
            <person name="Goeker M."/>
        </authorList>
    </citation>
    <scope>NUCLEOTIDE SEQUENCE [LARGE SCALE GENOMIC DNA]</scope>
    <source>
        <strain evidence="1 2">DSM 45657</strain>
    </source>
</reference>
<protein>
    <recommendedName>
        <fullName evidence="3">Tail terminator</fullName>
    </recommendedName>
</protein>
<evidence type="ECO:0000313" key="2">
    <source>
        <dbReference type="Proteomes" id="UP000282454"/>
    </source>
</evidence>
<dbReference type="AlphaFoldDB" id="A0A421AYF8"/>
<dbReference type="EMBL" id="RCDD01000005">
    <property type="protein sequence ID" value="RLK54824.1"/>
    <property type="molecule type" value="Genomic_DNA"/>
</dbReference>
<evidence type="ECO:0000313" key="1">
    <source>
        <dbReference type="EMBL" id="RLK54824.1"/>
    </source>
</evidence>
<sequence>MARLLPYVDGLVLFLLRAALPTSVTVESELSEPLRRAPYVFIDVVGGDELHAAQLGVPVVEVDCYARGSKRAAADLAEAVRAALYTAWFEQTVTPFGHLASFRTVSYPRALRLTGQPAEIHRYTGTYALGVRPPRA</sequence>
<keyword evidence="2" id="KW-1185">Reference proteome</keyword>
<dbReference type="Proteomes" id="UP000282454">
    <property type="component" value="Unassembled WGS sequence"/>
</dbReference>
<proteinExistence type="predicted"/>
<organism evidence="1 2">
    <name type="scientific">Actinokineospora cianjurensis</name>
    <dbReference type="NCBI Taxonomy" id="585224"/>
    <lineage>
        <taxon>Bacteria</taxon>
        <taxon>Bacillati</taxon>
        <taxon>Actinomycetota</taxon>
        <taxon>Actinomycetes</taxon>
        <taxon>Pseudonocardiales</taxon>
        <taxon>Pseudonocardiaceae</taxon>
        <taxon>Actinokineospora</taxon>
    </lineage>
</organism>
<evidence type="ECO:0008006" key="3">
    <source>
        <dbReference type="Google" id="ProtNLM"/>
    </source>
</evidence>
<gene>
    <name evidence="1" type="ORF">CLV68_5212</name>
</gene>
<name>A0A421AYF8_9PSEU</name>
<accession>A0A421AYF8</accession>
<comment type="caution">
    <text evidence="1">The sequence shown here is derived from an EMBL/GenBank/DDBJ whole genome shotgun (WGS) entry which is preliminary data.</text>
</comment>